<dbReference type="Gene3D" id="3.40.50.1000">
    <property type="entry name" value="HAD superfamily/HAD-like"/>
    <property type="match status" value="1"/>
</dbReference>
<dbReference type="SUPFAM" id="SSF56784">
    <property type="entry name" value="HAD-like"/>
    <property type="match status" value="1"/>
</dbReference>
<dbReference type="RefSeq" id="WP_077122408.1">
    <property type="nucleotide sequence ID" value="NZ_FMUE01000014.1"/>
</dbReference>
<dbReference type="STRING" id="1907666.DSM25559_4381"/>
<dbReference type="InterPro" id="IPR023198">
    <property type="entry name" value="PGP-like_dom2"/>
</dbReference>
<dbReference type="GO" id="GO:0016787">
    <property type="term" value="F:hydrolase activity"/>
    <property type="evidence" value="ECO:0007669"/>
    <property type="project" value="UniProtKB-KW"/>
</dbReference>
<dbReference type="CDD" id="cd01427">
    <property type="entry name" value="HAD_like"/>
    <property type="match status" value="1"/>
</dbReference>
<evidence type="ECO:0000313" key="2">
    <source>
        <dbReference type="Proteomes" id="UP000187891"/>
    </source>
</evidence>
<organism evidence="1 2">
    <name type="scientific">Agrobacterium rosae</name>
    <dbReference type="NCBI Taxonomy" id="1972867"/>
    <lineage>
        <taxon>Bacteria</taxon>
        <taxon>Pseudomonadati</taxon>
        <taxon>Pseudomonadota</taxon>
        <taxon>Alphaproteobacteria</taxon>
        <taxon>Hyphomicrobiales</taxon>
        <taxon>Rhizobiaceae</taxon>
        <taxon>Rhizobium/Agrobacterium group</taxon>
        <taxon>Agrobacterium</taxon>
    </lineage>
</organism>
<gene>
    <name evidence="1" type="ORF">DSM25559_4381</name>
</gene>
<dbReference type="InterPro" id="IPR036412">
    <property type="entry name" value="HAD-like_sf"/>
</dbReference>
<sequence length="209" mass="23353">MNIGVDLDGTLISCAEKQMYCLRDALKNRESAIDWEAVWNSKREGANNVIALRANGATEDDVLTAKAYWAAHIETEAYQKYDQVTAGAAEALQKLRLLGPIHLISARRNQENFLKQIMNLGIFSWFDSVQSVNEADVAEGKSAVFRKLQIDLYIGDTEVDWDAVSAINSTGYILSTGQRSYEFLNAYGVKPIYTSLEQVVEKIYASLSR</sequence>
<accession>A0A1R3U452</accession>
<name>A0A1R3U452_9HYPH</name>
<dbReference type="InterPro" id="IPR023214">
    <property type="entry name" value="HAD_sf"/>
</dbReference>
<proteinExistence type="predicted"/>
<evidence type="ECO:0000313" key="1">
    <source>
        <dbReference type="EMBL" id="SCX34110.1"/>
    </source>
</evidence>
<keyword evidence="1" id="KW-0378">Hydrolase</keyword>
<protein>
    <submittedName>
        <fullName evidence="1">Haloacid dehalogenase-like hydrolase</fullName>
    </submittedName>
</protein>
<dbReference type="Proteomes" id="UP000187891">
    <property type="component" value="Unassembled WGS sequence"/>
</dbReference>
<reference evidence="2" key="1">
    <citation type="submission" date="2016-10" db="EMBL/GenBank/DDBJ databases">
        <authorList>
            <person name="Wibberg D."/>
        </authorList>
    </citation>
    <scope>NUCLEOTIDE SEQUENCE [LARGE SCALE GENOMIC DNA]</scope>
</reference>
<dbReference type="Gene3D" id="1.10.150.240">
    <property type="entry name" value="Putative phosphatase, domain 2"/>
    <property type="match status" value="1"/>
</dbReference>
<dbReference type="AlphaFoldDB" id="A0A1R3U452"/>
<dbReference type="EMBL" id="FMUE01000014">
    <property type="protein sequence ID" value="SCX34110.1"/>
    <property type="molecule type" value="Genomic_DNA"/>
</dbReference>